<organism evidence="2">
    <name type="scientific">Pseudo-nitzschia arenysensis</name>
    <dbReference type="NCBI Taxonomy" id="697910"/>
    <lineage>
        <taxon>Eukaryota</taxon>
        <taxon>Sar</taxon>
        <taxon>Stramenopiles</taxon>
        <taxon>Ochrophyta</taxon>
        <taxon>Bacillariophyta</taxon>
        <taxon>Bacillariophyceae</taxon>
        <taxon>Bacillariophycidae</taxon>
        <taxon>Bacillariales</taxon>
        <taxon>Bacillariaceae</taxon>
        <taxon>Pseudo-nitzschia</taxon>
    </lineage>
</organism>
<feature type="chain" id="PRO_5031377307" evidence="1">
    <location>
        <begin position="18"/>
        <end position="193"/>
    </location>
</feature>
<dbReference type="EMBL" id="HBEH01000449">
    <property type="protein sequence ID" value="CAD8343669.1"/>
    <property type="molecule type" value="Transcribed_RNA"/>
</dbReference>
<sequence length="193" mass="19186">MKFQTLIAALFFASASAFAPVAQTQKSVAPLQASNIREEVDSIGNNVAVKNLLLNVESSGLLTKVAEAGLLSKAQEAGLSLSKLEPLLALAADNTDILVLVEAATPELLPLLPKVVDLAPGALPLLAAAIQVPPTVLSVVGLGSLGAAVGAVVVIPDDTLLEVAGQTFAAGALGAAGVAALVGSQVLGKVLGK</sequence>
<feature type="signal peptide" evidence="1">
    <location>
        <begin position="1"/>
        <end position="17"/>
    </location>
</feature>
<dbReference type="AlphaFoldDB" id="A0A7R9ZU16"/>
<dbReference type="InterPro" id="IPR009500">
    <property type="entry name" value="DUF1118"/>
</dbReference>
<dbReference type="Pfam" id="PF06549">
    <property type="entry name" value="DUF1118"/>
    <property type="match status" value="1"/>
</dbReference>
<proteinExistence type="predicted"/>
<accession>A0A7R9ZU16</accession>
<evidence type="ECO:0000313" key="2">
    <source>
        <dbReference type="EMBL" id="CAD8343669.1"/>
    </source>
</evidence>
<keyword evidence="1" id="KW-0732">Signal</keyword>
<evidence type="ECO:0000256" key="1">
    <source>
        <dbReference type="SAM" id="SignalP"/>
    </source>
</evidence>
<reference evidence="2" key="1">
    <citation type="submission" date="2021-01" db="EMBL/GenBank/DDBJ databases">
        <authorList>
            <person name="Corre E."/>
            <person name="Pelletier E."/>
            <person name="Niang G."/>
            <person name="Scheremetjew M."/>
            <person name="Finn R."/>
            <person name="Kale V."/>
            <person name="Holt S."/>
            <person name="Cochrane G."/>
            <person name="Meng A."/>
            <person name="Brown T."/>
            <person name="Cohen L."/>
        </authorList>
    </citation>
    <scope>NUCLEOTIDE SEQUENCE</scope>
    <source>
        <strain evidence="2">B593</strain>
    </source>
</reference>
<protein>
    <submittedName>
        <fullName evidence="2">Uncharacterized protein</fullName>
    </submittedName>
</protein>
<gene>
    <name evidence="2" type="ORF">PARE0329_LOCUS304</name>
</gene>
<name>A0A7R9ZU16_9STRA</name>